<dbReference type="AlphaFoldDB" id="A0A6A6TBE0"/>
<accession>A0A6A6TBE0</accession>
<name>A0A6A6TBE0_9PLEO</name>
<evidence type="ECO:0000313" key="2">
    <source>
        <dbReference type="Proteomes" id="UP000799324"/>
    </source>
</evidence>
<proteinExistence type="predicted"/>
<organism evidence="1 2">
    <name type="scientific">Lophiostoma macrostomum CBS 122681</name>
    <dbReference type="NCBI Taxonomy" id="1314788"/>
    <lineage>
        <taxon>Eukaryota</taxon>
        <taxon>Fungi</taxon>
        <taxon>Dikarya</taxon>
        <taxon>Ascomycota</taxon>
        <taxon>Pezizomycotina</taxon>
        <taxon>Dothideomycetes</taxon>
        <taxon>Pleosporomycetidae</taxon>
        <taxon>Pleosporales</taxon>
        <taxon>Lophiostomataceae</taxon>
        <taxon>Lophiostoma</taxon>
    </lineage>
</organism>
<gene>
    <name evidence="1" type="ORF">K491DRAFT_691115</name>
</gene>
<keyword evidence="2" id="KW-1185">Reference proteome</keyword>
<protein>
    <submittedName>
        <fullName evidence="1">Uncharacterized protein</fullName>
    </submittedName>
</protein>
<reference evidence="1" key="1">
    <citation type="journal article" date="2020" name="Stud. Mycol.">
        <title>101 Dothideomycetes genomes: a test case for predicting lifestyles and emergence of pathogens.</title>
        <authorList>
            <person name="Haridas S."/>
            <person name="Albert R."/>
            <person name="Binder M."/>
            <person name="Bloem J."/>
            <person name="Labutti K."/>
            <person name="Salamov A."/>
            <person name="Andreopoulos B."/>
            <person name="Baker S."/>
            <person name="Barry K."/>
            <person name="Bills G."/>
            <person name="Bluhm B."/>
            <person name="Cannon C."/>
            <person name="Castanera R."/>
            <person name="Culley D."/>
            <person name="Daum C."/>
            <person name="Ezra D."/>
            <person name="Gonzalez J."/>
            <person name="Henrissat B."/>
            <person name="Kuo A."/>
            <person name="Liang C."/>
            <person name="Lipzen A."/>
            <person name="Lutzoni F."/>
            <person name="Magnuson J."/>
            <person name="Mondo S."/>
            <person name="Nolan M."/>
            <person name="Ohm R."/>
            <person name="Pangilinan J."/>
            <person name="Park H.-J."/>
            <person name="Ramirez L."/>
            <person name="Alfaro M."/>
            <person name="Sun H."/>
            <person name="Tritt A."/>
            <person name="Yoshinaga Y."/>
            <person name="Zwiers L.-H."/>
            <person name="Turgeon B."/>
            <person name="Goodwin S."/>
            <person name="Spatafora J."/>
            <person name="Crous P."/>
            <person name="Grigoriev I."/>
        </authorList>
    </citation>
    <scope>NUCLEOTIDE SEQUENCE</scope>
    <source>
        <strain evidence="1">CBS 122681</strain>
    </source>
</reference>
<dbReference type="EMBL" id="MU004326">
    <property type="protein sequence ID" value="KAF2657295.1"/>
    <property type="molecule type" value="Genomic_DNA"/>
</dbReference>
<evidence type="ECO:0000313" key="1">
    <source>
        <dbReference type="EMBL" id="KAF2657295.1"/>
    </source>
</evidence>
<sequence length="124" mass="13657">MSVELLWVAACNPSRAWMKCGSQPPHSMSAYILKRTNIEKDKGQKASLTSVIHYNILQTAFHKIRVSLLDVTQLIQLLVGAGEPRLVLGPPPSPSPSLLYLVHSLFVGAHRPSRSPLPLYNCTT</sequence>
<dbReference type="Proteomes" id="UP000799324">
    <property type="component" value="Unassembled WGS sequence"/>
</dbReference>